<evidence type="ECO:0000256" key="2">
    <source>
        <dbReference type="ARBA" id="ARBA00023140"/>
    </source>
</evidence>
<dbReference type="EMBL" id="CP031124">
    <property type="protein sequence ID" value="AXF84654.1"/>
    <property type="molecule type" value="Genomic_DNA"/>
</dbReference>
<dbReference type="SUPFAM" id="SSF52096">
    <property type="entry name" value="ClpP/crotonase"/>
    <property type="match status" value="1"/>
</dbReference>
<reference evidence="5" key="1">
    <citation type="submission" date="2018-07" db="EMBL/GenBank/DDBJ databases">
        <authorList>
            <person name="Kim H."/>
        </authorList>
    </citation>
    <scope>NUCLEOTIDE SEQUENCE [LARGE SCALE GENOMIC DNA]</scope>
    <source>
        <strain evidence="5">F02</strain>
    </source>
</reference>
<dbReference type="CDD" id="cd06558">
    <property type="entry name" value="crotonase-like"/>
    <property type="match status" value="1"/>
</dbReference>
<keyword evidence="3" id="KW-0413">Isomerase</keyword>
<dbReference type="InterPro" id="IPR029045">
    <property type="entry name" value="ClpP/crotonase-like_dom_sf"/>
</dbReference>
<comment type="subcellular location">
    <subcellularLocation>
        <location evidence="1">Peroxisome</location>
    </subcellularLocation>
</comment>
<keyword evidence="4" id="KW-0456">Lyase</keyword>
<keyword evidence="2" id="KW-0576">Peroxisome</keyword>
<accession>A0A345D8G6</accession>
<evidence type="ECO:0000256" key="3">
    <source>
        <dbReference type="ARBA" id="ARBA00023235"/>
    </source>
</evidence>
<dbReference type="Pfam" id="PF00378">
    <property type="entry name" value="ECH_1"/>
    <property type="match status" value="1"/>
</dbReference>
<proteinExistence type="predicted"/>
<dbReference type="AlphaFoldDB" id="A0A345D8G6"/>
<dbReference type="Gene3D" id="3.90.226.10">
    <property type="entry name" value="2-enoyl-CoA Hydratase, Chain A, domain 1"/>
    <property type="match status" value="1"/>
</dbReference>
<protein>
    <submittedName>
        <fullName evidence="4">2,3-dehydroadipyl-CoA hydratase</fullName>
        <ecNumber evidence="4">4.2.1.17</ecNumber>
    </submittedName>
</protein>
<dbReference type="GO" id="GO:0004300">
    <property type="term" value="F:enoyl-CoA hydratase activity"/>
    <property type="evidence" value="ECO:0007669"/>
    <property type="project" value="UniProtKB-EC"/>
</dbReference>
<dbReference type="RefSeq" id="WP_114561927.1">
    <property type="nucleotide sequence ID" value="NZ_CP031124.1"/>
</dbReference>
<dbReference type="InterPro" id="IPR051053">
    <property type="entry name" value="ECH/Chromodomain_protein"/>
</dbReference>
<gene>
    <name evidence="4" type="primary">paaF</name>
    <name evidence="4" type="ORF">DTO96_100364</name>
</gene>
<dbReference type="Proteomes" id="UP000252182">
    <property type="component" value="Chromosome"/>
</dbReference>
<evidence type="ECO:0000313" key="5">
    <source>
        <dbReference type="Proteomes" id="UP000252182"/>
    </source>
</evidence>
<dbReference type="PANTHER" id="PTHR43684">
    <property type="match status" value="1"/>
</dbReference>
<evidence type="ECO:0000256" key="1">
    <source>
        <dbReference type="ARBA" id="ARBA00004275"/>
    </source>
</evidence>
<name>A0A345D8G6_9BURK</name>
<dbReference type="OrthoDB" id="9797151at2"/>
<evidence type="ECO:0000313" key="4">
    <source>
        <dbReference type="EMBL" id="AXF84654.1"/>
    </source>
</evidence>
<sequence length="251" mass="27924">MNILNHIDDARVGHIQINRAERKNSLTSAMYQSMVDVLRAYEADDAVRVILLYGLPEMFCAGNDLSDFLEHPIKGTDSPVIQFLYTLRDLKKPLVMSVNGVAVGIGVTMLLHADFVVAADDAKFQLPFINLALCPEGGSSLLLAQRAGYLRAAEKLMFGELFTAQEALDMRIVSRLLPHHEALRYAVHQAHHLAEKSPAAMRETKRLLKASYSDALRVALDVEIEAFARLLKGGDAREAMTAFFEKRKPSF</sequence>
<dbReference type="EC" id="4.2.1.17" evidence="4"/>
<dbReference type="InterPro" id="IPR001753">
    <property type="entry name" value="Enoyl-CoA_hydra/iso"/>
</dbReference>
<keyword evidence="5" id="KW-1185">Reference proteome</keyword>
<organism evidence="4 5">
    <name type="scientific">Ephemeroptericola cinctiostellae</name>
    <dbReference type="NCBI Taxonomy" id="2268024"/>
    <lineage>
        <taxon>Bacteria</taxon>
        <taxon>Pseudomonadati</taxon>
        <taxon>Pseudomonadota</taxon>
        <taxon>Betaproteobacteria</taxon>
        <taxon>Burkholderiales</taxon>
        <taxon>Burkholderiaceae</taxon>
        <taxon>Ephemeroptericola</taxon>
    </lineage>
</organism>
<dbReference type="GO" id="GO:0004165">
    <property type="term" value="F:delta(3)-delta(2)-enoyl-CoA isomerase activity"/>
    <property type="evidence" value="ECO:0007669"/>
    <property type="project" value="UniProtKB-ARBA"/>
</dbReference>
<dbReference type="KEGG" id="hyf:DTO96_100364"/>
<dbReference type="PANTHER" id="PTHR43684:SF1">
    <property type="entry name" value="ENOYL-COA DELTA ISOMERASE 2"/>
    <property type="match status" value="1"/>
</dbReference>